<sequence>MGSPSARSRPAESQAFDTIEYPTPRYGYERYTEAVDVQLLGSAQRHHEAHAQDLLDGNSSTSSVRITHNWRWNCGHPTEVCGERIIEVPTGSTVRFTRTAVPGSSQHTPSPQPSGSQSASFVPQSPQASGSGSRPEHEDATHSSGTPSVLDPTLHDASATPIDRRAGARDDARRAQGASSPTPSVAPDGRWRCGANGHANAEANEALDTPDQEQVSETLRRYERYAEPNPPVDRPPSSSSSSFSSASSSSATVEGGRSQPLHSQANPSSVFSRIRLTAEDGTVFCLMPVVEEAPHIQEYYRKHPDRARPHHRIARPLRPALRNPSRNENRDGDGDAGDFPRPRPCRAPGTYDFGNEEWFIPPLPSPRQQPTPPHDDSSSSSNSGGSGSGSDPRAPLRATENPTSSRSRNVESSSQPWRREEARARPLPEPPVANAVYPVYAMHSQSFPPPVSIYPIGHPNYALTTCSPLRLEIKAGIRLPLPLSLLLHSDSGTTIQHQNVPSFRLNLNRGVIVAIVIEMFENSNRCSRDRSTVNTQLETPPPSREPSPNTPSSENVPIPQHPPQPVPAAVWAQPMIPAGFPFPAMFPAIAWVPHPQPHPTISAATFWQLPRGFPRVPTPAVANMTGGWPLPGTAGGTWRTPAWPLLVPLVRTHSGASIASLPRTPAGHAAPQLAPDLNGPRPIICPYLIPNPVNPSVPWLDWDVRMPPLMAKRYTARETVTSMSDKLGEVATHPAVARLDVVYTTAVPALLNYWGAIPVDRGEGGTVDVGAVLDAVHDFFQVPLTSQEARELKHSHPTEWRAMSAAFKKRCRDYPALPDVTWRQGMRRVDALADRYKWWGMWVHWNPDGTWILNLGLVPKRPPR</sequence>
<feature type="compositionally biased region" description="Low complexity" evidence="1">
    <location>
        <begin position="237"/>
        <end position="251"/>
    </location>
</feature>
<comment type="caution">
    <text evidence="3">The sequence shown here is derived from an EMBL/GenBank/DDBJ whole genome shotgun (WGS) entry which is preliminary data.</text>
</comment>
<evidence type="ECO:0000313" key="4">
    <source>
        <dbReference type="Proteomes" id="UP000230002"/>
    </source>
</evidence>
<feature type="compositionally biased region" description="Low complexity" evidence="1">
    <location>
        <begin position="404"/>
        <end position="414"/>
    </location>
</feature>
<dbReference type="AlphaFoldDB" id="A0A2G8RNW2"/>
<evidence type="ECO:0000313" key="3">
    <source>
        <dbReference type="EMBL" id="PIL23202.1"/>
    </source>
</evidence>
<gene>
    <name evidence="3" type="ORF">GSI_14511</name>
</gene>
<feature type="compositionally biased region" description="Basic and acidic residues" evidence="1">
    <location>
        <begin position="325"/>
        <end position="341"/>
    </location>
</feature>
<feature type="compositionally biased region" description="Basic residues" evidence="1">
    <location>
        <begin position="303"/>
        <end position="315"/>
    </location>
</feature>
<proteinExistence type="predicted"/>
<keyword evidence="4" id="KW-1185">Reference proteome</keyword>
<accession>A0A2G8RNW2</accession>
<dbReference type="Proteomes" id="UP000230002">
    <property type="component" value="Unassembled WGS sequence"/>
</dbReference>
<feature type="region of interest" description="Disordered" evidence="1">
    <location>
        <begin position="527"/>
        <end position="565"/>
    </location>
</feature>
<protein>
    <recommendedName>
        <fullName evidence="2">DUF6699 domain-containing protein</fullName>
    </recommendedName>
</protein>
<evidence type="ECO:0000259" key="2">
    <source>
        <dbReference type="Pfam" id="PF20415"/>
    </source>
</evidence>
<evidence type="ECO:0000256" key="1">
    <source>
        <dbReference type="SAM" id="MobiDB-lite"/>
    </source>
</evidence>
<feature type="compositionally biased region" description="Basic and acidic residues" evidence="1">
    <location>
        <begin position="417"/>
        <end position="426"/>
    </location>
</feature>
<feature type="compositionally biased region" description="Pro residues" evidence="1">
    <location>
        <begin position="539"/>
        <end position="549"/>
    </location>
</feature>
<dbReference type="EMBL" id="AYKW01000068">
    <property type="protein sequence ID" value="PIL23202.1"/>
    <property type="molecule type" value="Genomic_DNA"/>
</dbReference>
<feature type="region of interest" description="Disordered" evidence="1">
    <location>
        <begin position="300"/>
        <end position="431"/>
    </location>
</feature>
<feature type="compositionally biased region" description="Low complexity" evidence="1">
    <location>
        <begin position="102"/>
        <end position="120"/>
    </location>
</feature>
<feature type="region of interest" description="Disordered" evidence="1">
    <location>
        <begin position="100"/>
        <end position="196"/>
    </location>
</feature>
<dbReference type="OrthoDB" id="3241567at2759"/>
<dbReference type="STRING" id="1077348.A0A2G8RNW2"/>
<feature type="domain" description="DUF6699" evidence="2">
    <location>
        <begin position="700"/>
        <end position="843"/>
    </location>
</feature>
<feature type="region of interest" description="Disordered" evidence="1">
    <location>
        <begin position="226"/>
        <end position="268"/>
    </location>
</feature>
<dbReference type="InterPro" id="IPR046522">
    <property type="entry name" value="DUF6699"/>
</dbReference>
<dbReference type="Pfam" id="PF20415">
    <property type="entry name" value="DUF6699"/>
    <property type="match status" value="1"/>
</dbReference>
<feature type="compositionally biased region" description="Basic and acidic residues" evidence="1">
    <location>
        <begin position="162"/>
        <end position="174"/>
    </location>
</feature>
<feature type="compositionally biased region" description="Polar residues" evidence="1">
    <location>
        <begin position="121"/>
        <end position="132"/>
    </location>
</feature>
<reference evidence="3 4" key="1">
    <citation type="journal article" date="2015" name="Sci. Rep.">
        <title>Chromosome-level genome map provides insights into diverse defense mechanisms in the medicinal fungus Ganoderma sinense.</title>
        <authorList>
            <person name="Zhu Y."/>
            <person name="Xu J."/>
            <person name="Sun C."/>
            <person name="Zhou S."/>
            <person name="Xu H."/>
            <person name="Nelson D.R."/>
            <person name="Qian J."/>
            <person name="Song J."/>
            <person name="Luo H."/>
            <person name="Xiang L."/>
            <person name="Li Y."/>
            <person name="Xu Z."/>
            <person name="Ji A."/>
            <person name="Wang L."/>
            <person name="Lu S."/>
            <person name="Hayward A."/>
            <person name="Sun W."/>
            <person name="Li X."/>
            <person name="Schwartz D.C."/>
            <person name="Wang Y."/>
            <person name="Chen S."/>
        </authorList>
    </citation>
    <scope>NUCLEOTIDE SEQUENCE [LARGE SCALE GENOMIC DNA]</scope>
    <source>
        <strain evidence="3 4">ZZ0214-1</strain>
    </source>
</reference>
<feature type="compositionally biased region" description="Pro residues" evidence="1">
    <location>
        <begin position="361"/>
        <end position="372"/>
    </location>
</feature>
<name>A0A2G8RNW2_9APHY</name>
<organism evidence="3 4">
    <name type="scientific">Ganoderma sinense ZZ0214-1</name>
    <dbReference type="NCBI Taxonomy" id="1077348"/>
    <lineage>
        <taxon>Eukaryota</taxon>
        <taxon>Fungi</taxon>
        <taxon>Dikarya</taxon>
        <taxon>Basidiomycota</taxon>
        <taxon>Agaricomycotina</taxon>
        <taxon>Agaricomycetes</taxon>
        <taxon>Polyporales</taxon>
        <taxon>Polyporaceae</taxon>
        <taxon>Ganoderma</taxon>
    </lineage>
</organism>